<comment type="caution">
    <text evidence="3">The sequence shown here is derived from an EMBL/GenBank/DDBJ whole genome shotgun (WGS) entry which is preliminary data.</text>
</comment>
<feature type="domain" description="ATPase dynein-related AAA" evidence="2">
    <location>
        <begin position="220"/>
        <end position="374"/>
    </location>
</feature>
<keyword evidence="4" id="KW-1185">Reference proteome</keyword>
<dbReference type="PANTHER" id="PTHR21610:SF9">
    <property type="entry name" value="VON WILLEBRAND FACTOR A DOMAIN-CONTAINING PROTEIN 8"/>
    <property type="match status" value="1"/>
</dbReference>
<dbReference type="SUPFAM" id="SSF52540">
    <property type="entry name" value="P-loop containing nucleoside triphosphate hydrolases"/>
    <property type="match status" value="2"/>
</dbReference>
<evidence type="ECO:0000313" key="4">
    <source>
        <dbReference type="Proteomes" id="UP001190700"/>
    </source>
</evidence>
<evidence type="ECO:0000256" key="1">
    <source>
        <dbReference type="SAM" id="MobiDB-lite"/>
    </source>
</evidence>
<name>A0AAE0L0T9_9CHLO</name>
<dbReference type="GO" id="GO:0005524">
    <property type="term" value="F:ATP binding"/>
    <property type="evidence" value="ECO:0007669"/>
    <property type="project" value="InterPro"/>
</dbReference>
<dbReference type="InterPro" id="IPR011704">
    <property type="entry name" value="ATPase_dyneun-rel_AAA"/>
</dbReference>
<reference evidence="3 4" key="1">
    <citation type="journal article" date="2015" name="Genome Biol. Evol.">
        <title>Comparative Genomics of a Bacterivorous Green Alga Reveals Evolutionary Causalities and Consequences of Phago-Mixotrophic Mode of Nutrition.</title>
        <authorList>
            <person name="Burns J.A."/>
            <person name="Paasch A."/>
            <person name="Narechania A."/>
            <person name="Kim E."/>
        </authorList>
    </citation>
    <scope>NUCLEOTIDE SEQUENCE [LARGE SCALE GENOMIC DNA]</scope>
    <source>
        <strain evidence="3 4">PLY_AMNH</strain>
    </source>
</reference>
<dbReference type="GO" id="GO:0005737">
    <property type="term" value="C:cytoplasm"/>
    <property type="evidence" value="ECO:0007669"/>
    <property type="project" value="TreeGrafter"/>
</dbReference>
<dbReference type="InterPro" id="IPR039891">
    <property type="entry name" value="VWA8"/>
</dbReference>
<dbReference type="Gene3D" id="3.40.50.300">
    <property type="entry name" value="P-loop containing nucleotide triphosphate hydrolases"/>
    <property type="match status" value="2"/>
</dbReference>
<dbReference type="GO" id="GO:0016887">
    <property type="term" value="F:ATP hydrolysis activity"/>
    <property type="evidence" value="ECO:0007669"/>
    <property type="project" value="InterPro"/>
</dbReference>
<dbReference type="Pfam" id="PF07728">
    <property type="entry name" value="AAA_5"/>
    <property type="match status" value="2"/>
</dbReference>
<organism evidence="3 4">
    <name type="scientific">Cymbomonas tetramitiformis</name>
    <dbReference type="NCBI Taxonomy" id="36881"/>
    <lineage>
        <taxon>Eukaryota</taxon>
        <taxon>Viridiplantae</taxon>
        <taxon>Chlorophyta</taxon>
        <taxon>Pyramimonadophyceae</taxon>
        <taxon>Pyramimonadales</taxon>
        <taxon>Pyramimonadaceae</taxon>
        <taxon>Cymbomonas</taxon>
    </lineage>
</organism>
<dbReference type="InterPro" id="IPR027417">
    <property type="entry name" value="P-loop_NTPase"/>
</dbReference>
<sequence>MKGRGNPLDPPLRSRFQSCVIPAFTPRALIHVLRQLPGAPLPPQATHRLLSFVAALKELVAARAQSGGTEAQELAFKHLPLPGEVGLVAAARAMQLFPGLSTAAAIWRVYPWNLVVFHPEAVQILNSALHELNSPADTSADSGRAEAEVHELRSITAGASAGSDLQLVLGGHGGSAPPWEVRVPARCGAAAPRHEAVERLTTQQRHTLTGMLQTHALERDLCLVGARGEGKSEVARAFASVLGYAPVETVFLYADMTSRDLFQRRTIGPRGETTWQSTPLVRAMVAGRLAVLDGIQRLPPGVFAALLRLVEDRDMTLADGTRFMQTERYEALQRKGADVSRVRRIAPGFRLLVLGTPPERARCEWLGSELLQMFDFHGLGGTECNGGSRGDDPVATGALLGALVPDAPPSLCSALAQFAHLLEGAWRAAGGDAAAVAAPGAASVMRPPSLRQLLRAARRGARHPADVFAAVSSGCMARFAPAPARAQFTRLAGEAGLGDAAGWEARLRQGAAVRFEGGEVTIGETSSKLVAPQNPALVPDIVFVEIPQQMATLESMLRDMLLHEHLLLLGNQARPFARAHIPGVEAERPPPPPPARRAPPPPQCFLCNKDTDAGGHKCKTCGRAYHNLCLLLLGVEEMACCGAEECKKNLQISAESQEERNAKQAEAAVTGAAPQEALELEVSPAGEPAPAAVVEEPQSQRAPRGEPAPAALVDPPQSQGARSGPACANPRAEDGVVWLPMLSAGVGKNKLCDRLLQLLQREREYVQLHRDTTVGQLTLSPSLQGGTLVWEDSPLVRAMTHGRVLVVDEADKAAPEVVCVLKGLLEDGEILLPDGRRFVSERSCLYSMTAGDRQAADARQVWGAEAGDPGDALMSGDGQLRRVHPGFHLIALANRPGFPFLGNDFFAEMGDSFACHAVDNPDLASETQLLRSFAPNTPLPIVQALAAVFARLREMADEGVLSYPYSTREAVAVVRHVEAHPADALSVALHNVLGFDAFNSGVSSTLKGVFRDHGIPLQELTELPDADAAAASTALAVPTLLRPPGLLLQLFYDSTGEDLPLTFRPLSSTPAAAHPAGAPSLATRLIP</sequence>
<evidence type="ECO:0000259" key="2">
    <source>
        <dbReference type="Pfam" id="PF07728"/>
    </source>
</evidence>
<protein>
    <recommendedName>
        <fullName evidence="2">ATPase dynein-related AAA domain-containing protein</fullName>
    </recommendedName>
</protein>
<feature type="compositionally biased region" description="Low complexity" evidence="1">
    <location>
        <begin position="682"/>
        <end position="697"/>
    </location>
</feature>
<dbReference type="PANTHER" id="PTHR21610">
    <property type="entry name" value="VON WILLEBRAND FACTOR A DOMAIN-CONTAINING PROTEIN 8"/>
    <property type="match status" value="1"/>
</dbReference>
<dbReference type="AlphaFoldDB" id="A0AAE0L0T9"/>
<evidence type="ECO:0000313" key="3">
    <source>
        <dbReference type="EMBL" id="KAK3267901.1"/>
    </source>
</evidence>
<dbReference type="Proteomes" id="UP001190700">
    <property type="component" value="Unassembled WGS sequence"/>
</dbReference>
<proteinExistence type="predicted"/>
<feature type="domain" description="ATPase dynein-related AAA" evidence="2">
    <location>
        <begin position="744"/>
        <end position="900"/>
    </location>
</feature>
<gene>
    <name evidence="3" type="ORF">CYMTET_23568</name>
</gene>
<accession>A0AAE0L0T9</accession>
<dbReference type="EMBL" id="LGRX02012137">
    <property type="protein sequence ID" value="KAK3267901.1"/>
    <property type="molecule type" value="Genomic_DNA"/>
</dbReference>
<feature type="region of interest" description="Disordered" evidence="1">
    <location>
        <begin position="682"/>
        <end position="728"/>
    </location>
</feature>